<dbReference type="InterPro" id="IPR043128">
    <property type="entry name" value="Rev_trsase/Diguanyl_cyclase"/>
</dbReference>
<reference evidence="2" key="1">
    <citation type="submission" date="2020-08" db="EMBL/GenBank/DDBJ databases">
        <title>Multicomponent nature underlies the extraordinary mechanical properties of spider dragline silk.</title>
        <authorList>
            <person name="Kono N."/>
            <person name="Nakamura H."/>
            <person name="Mori M."/>
            <person name="Yoshida Y."/>
            <person name="Ohtoshi R."/>
            <person name="Malay A.D."/>
            <person name="Moran D.A.P."/>
            <person name="Tomita M."/>
            <person name="Numata K."/>
            <person name="Arakawa K."/>
        </authorList>
    </citation>
    <scope>NUCLEOTIDE SEQUENCE</scope>
</reference>
<comment type="caution">
    <text evidence="2">The sequence shown here is derived from an EMBL/GenBank/DDBJ whole genome shotgun (WGS) entry which is preliminary data.</text>
</comment>
<dbReference type="Gene3D" id="3.10.10.10">
    <property type="entry name" value="HIV Type 1 Reverse Transcriptase, subunit A, domain 1"/>
    <property type="match status" value="1"/>
</dbReference>
<evidence type="ECO:0000259" key="1">
    <source>
        <dbReference type="PROSITE" id="PS50994"/>
    </source>
</evidence>
<dbReference type="InterPro" id="IPR012337">
    <property type="entry name" value="RNaseH-like_sf"/>
</dbReference>
<dbReference type="Pfam" id="PF00665">
    <property type="entry name" value="rve"/>
    <property type="match status" value="1"/>
</dbReference>
<dbReference type="PROSITE" id="PS50994">
    <property type="entry name" value="INTEGRASE"/>
    <property type="match status" value="1"/>
</dbReference>
<proteinExistence type="predicted"/>
<dbReference type="Proteomes" id="UP000887159">
    <property type="component" value="Unassembled WGS sequence"/>
</dbReference>
<dbReference type="EMBL" id="BMAU01021338">
    <property type="protein sequence ID" value="GFY16286.1"/>
    <property type="molecule type" value="Genomic_DNA"/>
</dbReference>
<dbReference type="Gene3D" id="3.30.420.10">
    <property type="entry name" value="Ribonuclease H-like superfamily/Ribonuclease H"/>
    <property type="match status" value="1"/>
</dbReference>
<dbReference type="GO" id="GO:0015074">
    <property type="term" value="P:DNA integration"/>
    <property type="evidence" value="ECO:0007669"/>
    <property type="project" value="InterPro"/>
</dbReference>
<dbReference type="GO" id="GO:0071897">
    <property type="term" value="P:DNA biosynthetic process"/>
    <property type="evidence" value="ECO:0007669"/>
    <property type="project" value="UniProtKB-ARBA"/>
</dbReference>
<dbReference type="AlphaFoldDB" id="A0A8X6SMN1"/>
<gene>
    <name evidence="2" type="primary">RF55_22571</name>
    <name evidence="2" type="ORF">TNCV_2349311</name>
</gene>
<dbReference type="GO" id="GO:0042575">
    <property type="term" value="C:DNA polymerase complex"/>
    <property type="evidence" value="ECO:0007669"/>
    <property type="project" value="UniProtKB-ARBA"/>
</dbReference>
<evidence type="ECO:0000313" key="2">
    <source>
        <dbReference type="EMBL" id="GFY16286.1"/>
    </source>
</evidence>
<dbReference type="GO" id="GO:0003676">
    <property type="term" value="F:nucleic acid binding"/>
    <property type="evidence" value="ECO:0007669"/>
    <property type="project" value="InterPro"/>
</dbReference>
<evidence type="ECO:0000313" key="3">
    <source>
        <dbReference type="Proteomes" id="UP000887159"/>
    </source>
</evidence>
<keyword evidence="3" id="KW-1185">Reference proteome</keyword>
<dbReference type="Gene3D" id="3.30.70.270">
    <property type="match status" value="1"/>
</dbReference>
<dbReference type="SUPFAM" id="SSF56672">
    <property type="entry name" value="DNA/RNA polymerases"/>
    <property type="match status" value="1"/>
</dbReference>
<accession>A0A8X6SMN1</accession>
<dbReference type="InterPro" id="IPR043502">
    <property type="entry name" value="DNA/RNA_pol_sf"/>
</dbReference>
<dbReference type="PANTHER" id="PTHR37984">
    <property type="entry name" value="PROTEIN CBG26694"/>
    <property type="match status" value="1"/>
</dbReference>
<dbReference type="InterPro" id="IPR036397">
    <property type="entry name" value="RNaseH_sf"/>
</dbReference>
<dbReference type="PANTHER" id="PTHR37984:SF5">
    <property type="entry name" value="PROTEIN NYNRIN-LIKE"/>
    <property type="match status" value="1"/>
</dbReference>
<name>A0A8X6SMN1_TRICX</name>
<organism evidence="2 3">
    <name type="scientific">Trichonephila clavipes</name>
    <name type="common">Golden silk orbweaver</name>
    <name type="synonym">Nephila clavipes</name>
    <dbReference type="NCBI Taxonomy" id="2585209"/>
    <lineage>
        <taxon>Eukaryota</taxon>
        <taxon>Metazoa</taxon>
        <taxon>Ecdysozoa</taxon>
        <taxon>Arthropoda</taxon>
        <taxon>Chelicerata</taxon>
        <taxon>Arachnida</taxon>
        <taxon>Araneae</taxon>
        <taxon>Araneomorphae</taxon>
        <taxon>Entelegynae</taxon>
        <taxon>Araneoidea</taxon>
        <taxon>Nephilidae</taxon>
        <taxon>Trichonephila</taxon>
    </lineage>
</organism>
<feature type="domain" description="Integrase catalytic" evidence="1">
    <location>
        <begin position="163"/>
        <end position="285"/>
    </location>
</feature>
<protein>
    <submittedName>
        <fullName evidence="2">Pol polyprotein</fullName>
    </submittedName>
</protein>
<dbReference type="InterPro" id="IPR001584">
    <property type="entry name" value="Integrase_cat-core"/>
</dbReference>
<sequence>MQTFEDFTQVGADFLAHFALIENLKQRKLIDTRPNLSSLGNLERNHQLHIKTVSENSIYSDILKQFSDLTNPSIHNKIMKHDTVHVIETKGQPVHAKARRLRPEVYEQTKKEFEYIMEQGICRPSKSNWSSPSPYGLKLNATKCVFGVSEIEFLGHLVTQNGTKPLPNKKLRDTSTRFDHVHIDLTGPLPPSQGSTFCMTPIDCFTRWAEVTPIPDIKATTVAGAFYSTWIARFGVPTTITTDQGRQFESSLFLALARLLGVQRIRNNAYHTQSNILKSKNFTAH</sequence>
<dbReference type="InterPro" id="IPR050951">
    <property type="entry name" value="Retrovirus_Pol_polyprotein"/>
</dbReference>
<dbReference type="SUPFAM" id="SSF53098">
    <property type="entry name" value="Ribonuclease H-like"/>
    <property type="match status" value="1"/>
</dbReference>